<protein>
    <recommendedName>
        <fullName evidence="6 17">UDP-N-acetylmuramoylalanine--D-glutamate ligase</fullName>
        <ecNumber evidence="5 17">6.3.2.9</ecNumber>
    </recommendedName>
    <alternativeName>
        <fullName evidence="15 17">D-glutamic acid-adding enzyme</fullName>
    </alternativeName>
    <alternativeName>
        <fullName evidence="14 17">UDP-N-acetylmuramoyl-L-alanyl-D-glutamate synthetase</fullName>
    </alternativeName>
</protein>
<name>A0A8J6J437_9FIRM</name>
<keyword evidence="17 18" id="KW-0131">Cell cycle</keyword>
<dbReference type="InterPro" id="IPR036615">
    <property type="entry name" value="Mur_ligase_C_dom_sf"/>
</dbReference>
<dbReference type="UniPathway" id="UPA00219"/>
<keyword evidence="22" id="KW-1185">Reference proteome</keyword>
<evidence type="ECO:0000313" key="21">
    <source>
        <dbReference type="EMBL" id="MBC5717231.1"/>
    </source>
</evidence>
<evidence type="ECO:0000256" key="18">
    <source>
        <dbReference type="RuleBase" id="RU003664"/>
    </source>
</evidence>
<dbReference type="HAMAP" id="MF_00639">
    <property type="entry name" value="MurD"/>
    <property type="match status" value="1"/>
</dbReference>
<dbReference type="GO" id="GO:0071555">
    <property type="term" value="P:cell wall organization"/>
    <property type="evidence" value="ECO:0007669"/>
    <property type="project" value="UniProtKB-KW"/>
</dbReference>
<evidence type="ECO:0000256" key="10">
    <source>
        <dbReference type="ARBA" id="ARBA00022840"/>
    </source>
</evidence>
<reference evidence="21" key="1">
    <citation type="submission" date="2020-08" db="EMBL/GenBank/DDBJ databases">
        <title>Genome public.</title>
        <authorList>
            <person name="Liu C."/>
            <person name="Sun Q."/>
        </authorList>
    </citation>
    <scope>NUCLEOTIDE SEQUENCE</scope>
    <source>
        <strain evidence="21">BX5</strain>
    </source>
</reference>
<comment type="caution">
    <text evidence="21">The sequence shown here is derived from an EMBL/GenBank/DDBJ whole genome shotgun (WGS) entry which is preliminary data.</text>
</comment>
<evidence type="ECO:0000256" key="9">
    <source>
        <dbReference type="ARBA" id="ARBA00022741"/>
    </source>
</evidence>
<dbReference type="AlphaFoldDB" id="A0A8J6J437"/>
<evidence type="ECO:0000256" key="3">
    <source>
        <dbReference type="ARBA" id="ARBA00004752"/>
    </source>
</evidence>
<dbReference type="EMBL" id="JACOPN010000004">
    <property type="protein sequence ID" value="MBC5717231.1"/>
    <property type="molecule type" value="Genomic_DNA"/>
</dbReference>
<evidence type="ECO:0000256" key="7">
    <source>
        <dbReference type="ARBA" id="ARBA00022490"/>
    </source>
</evidence>
<dbReference type="Proteomes" id="UP000602260">
    <property type="component" value="Unassembled WGS sequence"/>
</dbReference>
<dbReference type="GO" id="GO:0009252">
    <property type="term" value="P:peptidoglycan biosynthetic process"/>
    <property type="evidence" value="ECO:0007669"/>
    <property type="project" value="UniProtKB-UniRule"/>
</dbReference>
<dbReference type="Pfam" id="PF21799">
    <property type="entry name" value="MurD-like_N"/>
    <property type="match status" value="1"/>
</dbReference>
<dbReference type="SUPFAM" id="SSF53623">
    <property type="entry name" value="MurD-like peptide ligases, catalytic domain"/>
    <property type="match status" value="1"/>
</dbReference>
<feature type="binding site" evidence="17">
    <location>
        <begin position="123"/>
        <end position="129"/>
    </location>
    <ligand>
        <name>ATP</name>
        <dbReference type="ChEBI" id="CHEBI:30616"/>
    </ligand>
</feature>
<dbReference type="Gene3D" id="3.40.50.720">
    <property type="entry name" value="NAD(P)-binding Rossmann-like Domain"/>
    <property type="match status" value="1"/>
</dbReference>
<dbReference type="Pfam" id="PF02875">
    <property type="entry name" value="Mur_ligase_C"/>
    <property type="match status" value="1"/>
</dbReference>
<dbReference type="SUPFAM" id="SSF51984">
    <property type="entry name" value="MurCD N-terminal domain"/>
    <property type="match status" value="1"/>
</dbReference>
<dbReference type="GO" id="GO:0005524">
    <property type="term" value="F:ATP binding"/>
    <property type="evidence" value="ECO:0007669"/>
    <property type="project" value="UniProtKB-UniRule"/>
</dbReference>
<keyword evidence="17 18" id="KW-0132">Cell division</keyword>
<evidence type="ECO:0000259" key="20">
    <source>
        <dbReference type="Pfam" id="PF08245"/>
    </source>
</evidence>
<evidence type="ECO:0000256" key="1">
    <source>
        <dbReference type="ARBA" id="ARBA00002734"/>
    </source>
</evidence>
<dbReference type="NCBIfam" id="TIGR01087">
    <property type="entry name" value="murD"/>
    <property type="match status" value="1"/>
</dbReference>
<evidence type="ECO:0000256" key="16">
    <source>
        <dbReference type="ARBA" id="ARBA00047632"/>
    </source>
</evidence>
<comment type="catalytic activity">
    <reaction evidence="16 17 18">
        <text>UDP-N-acetyl-alpha-D-muramoyl-L-alanine + D-glutamate + ATP = UDP-N-acetyl-alpha-D-muramoyl-L-alanyl-D-glutamate + ADP + phosphate + H(+)</text>
        <dbReference type="Rhea" id="RHEA:16429"/>
        <dbReference type="ChEBI" id="CHEBI:15378"/>
        <dbReference type="ChEBI" id="CHEBI:29986"/>
        <dbReference type="ChEBI" id="CHEBI:30616"/>
        <dbReference type="ChEBI" id="CHEBI:43474"/>
        <dbReference type="ChEBI" id="CHEBI:83898"/>
        <dbReference type="ChEBI" id="CHEBI:83900"/>
        <dbReference type="ChEBI" id="CHEBI:456216"/>
        <dbReference type="EC" id="6.3.2.9"/>
    </reaction>
</comment>
<keyword evidence="9 17" id="KW-0547">Nucleotide-binding</keyword>
<keyword evidence="10 17" id="KW-0067">ATP-binding</keyword>
<evidence type="ECO:0000313" key="22">
    <source>
        <dbReference type="Proteomes" id="UP000602260"/>
    </source>
</evidence>
<dbReference type="Gene3D" id="3.90.190.20">
    <property type="entry name" value="Mur ligase, C-terminal domain"/>
    <property type="match status" value="1"/>
</dbReference>
<dbReference type="InterPro" id="IPR005762">
    <property type="entry name" value="MurD"/>
</dbReference>
<evidence type="ECO:0000256" key="2">
    <source>
        <dbReference type="ARBA" id="ARBA00004496"/>
    </source>
</evidence>
<organism evidence="21 22">
    <name type="scientific">Flintibacter faecis</name>
    <dbReference type="NCBI Taxonomy" id="2763047"/>
    <lineage>
        <taxon>Bacteria</taxon>
        <taxon>Bacillati</taxon>
        <taxon>Bacillota</taxon>
        <taxon>Clostridia</taxon>
        <taxon>Eubacteriales</taxon>
        <taxon>Flintibacter</taxon>
    </lineage>
</organism>
<dbReference type="GO" id="GO:0008764">
    <property type="term" value="F:UDP-N-acetylmuramoylalanine-D-glutamate ligase activity"/>
    <property type="evidence" value="ECO:0007669"/>
    <property type="project" value="UniProtKB-UniRule"/>
</dbReference>
<dbReference type="GO" id="GO:0051301">
    <property type="term" value="P:cell division"/>
    <property type="evidence" value="ECO:0007669"/>
    <property type="project" value="UniProtKB-KW"/>
</dbReference>
<sequence length="461" mass="50356">MSTIAEYLESLRGKSVAVIGMGVSNTPLIRMMLRAGLKVTVCDKSPRERVEELAAELESLGAKFQLGEEYLDKLYRFDVIFRTPGLSPNHPELVKAAEKGREITSEMELFFRLCPCKIFGVTGSDGKTTTTTLISEFLKEAGFNVYVGGNIGKPLLPDVGGMTADDMVVVELSSFQLMTMTLSPNVSVFTNLSPNHLDYHHTMEEYTNAKRNIYLHQKAGDRAVFNFDNDITRELSKEAPAGVTLFSRKSKLEEGVYLRDEAIWLTNAMGSREVLPLADIRIPGVHNIENYMAAIAAVDGVVPDKCVRAVAKRFTGVEHRIELVRELGGVKYYNDSIGTSPTRTMACLDSFQQKLILIAGGYDKGVPFTQLGREICKKVKVLVLCGATAPAIRQAVESAPEFAGSGLEILETHDLAAAVAAAQGAAVAGDVVVLSPACAAFDQFKNFMERGKRFKALVNEL</sequence>
<dbReference type="PANTHER" id="PTHR43692:SF1">
    <property type="entry name" value="UDP-N-ACETYLMURAMOYLALANINE--D-GLUTAMATE LIGASE"/>
    <property type="match status" value="1"/>
</dbReference>
<evidence type="ECO:0000256" key="5">
    <source>
        <dbReference type="ARBA" id="ARBA00012212"/>
    </source>
</evidence>
<dbReference type="Pfam" id="PF08245">
    <property type="entry name" value="Mur_ligase_M"/>
    <property type="match status" value="1"/>
</dbReference>
<keyword evidence="8 17" id="KW-0436">Ligase</keyword>
<evidence type="ECO:0000256" key="8">
    <source>
        <dbReference type="ARBA" id="ARBA00022598"/>
    </source>
</evidence>
<dbReference type="SUPFAM" id="SSF53244">
    <property type="entry name" value="MurD-like peptide ligases, peptide-binding domain"/>
    <property type="match status" value="1"/>
</dbReference>
<keyword evidence="7 17" id="KW-0963">Cytoplasm</keyword>
<keyword evidence="11 17" id="KW-0133">Cell shape</keyword>
<evidence type="ECO:0000256" key="15">
    <source>
        <dbReference type="ARBA" id="ARBA00032324"/>
    </source>
</evidence>
<keyword evidence="13 17" id="KW-0961">Cell wall biogenesis/degradation</keyword>
<keyword evidence="12 17" id="KW-0573">Peptidoglycan synthesis</keyword>
<dbReference type="Gene3D" id="3.40.1190.10">
    <property type="entry name" value="Mur-like, catalytic domain"/>
    <property type="match status" value="1"/>
</dbReference>
<dbReference type="PANTHER" id="PTHR43692">
    <property type="entry name" value="UDP-N-ACETYLMURAMOYLALANINE--D-GLUTAMATE LIGASE"/>
    <property type="match status" value="1"/>
</dbReference>
<dbReference type="EC" id="6.3.2.9" evidence="5 17"/>
<evidence type="ECO:0000259" key="19">
    <source>
        <dbReference type="Pfam" id="PF02875"/>
    </source>
</evidence>
<dbReference type="InterPro" id="IPR036565">
    <property type="entry name" value="Mur-like_cat_sf"/>
</dbReference>
<accession>A0A8J6J437</accession>
<evidence type="ECO:0000256" key="14">
    <source>
        <dbReference type="ARBA" id="ARBA00030398"/>
    </source>
</evidence>
<dbReference type="InterPro" id="IPR004101">
    <property type="entry name" value="Mur_ligase_C"/>
</dbReference>
<comment type="similarity">
    <text evidence="4 17">Belongs to the MurCDEF family.</text>
</comment>
<comment type="subcellular location">
    <subcellularLocation>
        <location evidence="2 17 18">Cytoplasm</location>
    </subcellularLocation>
</comment>
<feature type="domain" description="Mur ligase central" evidence="20">
    <location>
        <begin position="121"/>
        <end position="298"/>
    </location>
</feature>
<evidence type="ECO:0000256" key="11">
    <source>
        <dbReference type="ARBA" id="ARBA00022960"/>
    </source>
</evidence>
<dbReference type="GO" id="GO:0005737">
    <property type="term" value="C:cytoplasm"/>
    <property type="evidence" value="ECO:0007669"/>
    <property type="project" value="UniProtKB-SubCell"/>
</dbReference>
<gene>
    <name evidence="17" type="primary">murD</name>
    <name evidence="21" type="ORF">H8S55_07850</name>
</gene>
<evidence type="ECO:0000256" key="6">
    <source>
        <dbReference type="ARBA" id="ARBA00015655"/>
    </source>
</evidence>
<evidence type="ECO:0000256" key="4">
    <source>
        <dbReference type="ARBA" id="ARBA00010416"/>
    </source>
</evidence>
<evidence type="ECO:0000256" key="17">
    <source>
        <dbReference type="HAMAP-Rule" id="MF_00639"/>
    </source>
</evidence>
<proteinExistence type="inferred from homology"/>
<dbReference type="RefSeq" id="WP_186878512.1">
    <property type="nucleotide sequence ID" value="NZ_JACOPN010000004.1"/>
</dbReference>
<dbReference type="InterPro" id="IPR013221">
    <property type="entry name" value="Mur_ligase_cen"/>
</dbReference>
<feature type="domain" description="Mur ligase C-terminal" evidence="19">
    <location>
        <begin position="319"/>
        <end position="438"/>
    </location>
</feature>
<evidence type="ECO:0000256" key="13">
    <source>
        <dbReference type="ARBA" id="ARBA00023316"/>
    </source>
</evidence>
<evidence type="ECO:0000256" key="12">
    <source>
        <dbReference type="ARBA" id="ARBA00022984"/>
    </source>
</evidence>
<comment type="function">
    <text evidence="1 17 18">Cell wall formation. Catalyzes the addition of glutamate to the nucleotide precursor UDP-N-acetylmuramoyl-L-alanine (UMA).</text>
</comment>
<dbReference type="GO" id="GO:0008360">
    <property type="term" value="P:regulation of cell shape"/>
    <property type="evidence" value="ECO:0007669"/>
    <property type="project" value="UniProtKB-KW"/>
</dbReference>
<comment type="pathway">
    <text evidence="3 17 18">Cell wall biogenesis; peptidoglycan biosynthesis.</text>
</comment>